<sequence length="294" mass="32766">MHSLLLMALAALAVLSALVAALWTLAETSKRSLGERFGAQEQVFDLGLTVLRACVGTDNLEPQRDNTAQQLLATVASITGALAPAVLLGIVLIKMFALRPFVWRRRASISQARTTDFPDYALRCASGQDAVIAIRFYNRFDNLSVVDLRARAHLRYLEPSPHDGSLVIYKKWLKVLDEKGEPADERYWLAVERGAPFTVWIPIEAPVPRLPFREIQGKDLSRSSGVKLLVRLSARTVRLGTEVADERWFDLEAGDFELGRFVPLEPDLDKDVWRWGGWSRFDDLLPPGDGQGAG</sequence>
<keyword evidence="1" id="KW-1133">Transmembrane helix</keyword>
<dbReference type="eggNOG" id="ENOG503245T">
    <property type="taxonomic scope" value="Bacteria"/>
</dbReference>
<reference evidence="2 3" key="1">
    <citation type="submission" date="2017-05" db="EMBL/GenBank/DDBJ databases">
        <title>Streptomyces alboflavus Genome sequencing and assembly.</title>
        <authorList>
            <person name="Wang Y."/>
            <person name="Du B."/>
            <person name="Ding Y."/>
            <person name="Liu H."/>
            <person name="Hou Q."/>
            <person name="Liu K."/>
            <person name="Wang C."/>
            <person name="Yao L."/>
        </authorList>
    </citation>
    <scope>NUCLEOTIDE SEQUENCE [LARGE SCALE GENOMIC DNA]</scope>
    <source>
        <strain evidence="2 3">MDJK44</strain>
    </source>
</reference>
<protein>
    <submittedName>
        <fullName evidence="2">Uncharacterized protein</fullName>
    </submittedName>
</protein>
<keyword evidence="1" id="KW-0812">Transmembrane</keyword>
<dbReference type="AlphaFoldDB" id="A0A1Z1WJ47"/>
<evidence type="ECO:0000313" key="3">
    <source>
        <dbReference type="Proteomes" id="UP000195880"/>
    </source>
</evidence>
<accession>A0A1Z1WJ47</accession>
<feature type="transmembrane region" description="Helical" evidence="1">
    <location>
        <begin position="71"/>
        <end position="97"/>
    </location>
</feature>
<dbReference type="KEGG" id="salf:SMD44_05939"/>
<organism evidence="2 3">
    <name type="scientific">Streptomyces alboflavus</name>
    <dbReference type="NCBI Taxonomy" id="67267"/>
    <lineage>
        <taxon>Bacteria</taxon>
        <taxon>Bacillati</taxon>
        <taxon>Actinomycetota</taxon>
        <taxon>Actinomycetes</taxon>
        <taxon>Kitasatosporales</taxon>
        <taxon>Streptomycetaceae</taxon>
        <taxon>Streptomyces</taxon>
    </lineage>
</organism>
<dbReference type="Proteomes" id="UP000195880">
    <property type="component" value="Chromosome"/>
</dbReference>
<keyword evidence="1" id="KW-0472">Membrane</keyword>
<name>A0A1Z1WJ47_9ACTN</name>
<evidence type="ECO:0000313" key="2">
    <source>
        <dbReference type="EMBL" id="ARX86467.1"/>
    </source>
</evidence>
<evidence type="ECO:0000256" key="1">
    <source>
        <dbReference type="SAM" id="Phobius"/>
    </source>
</evidence>
<dbReference type="OrthoDB" id="4049198at2"/>
<dbReference type="RefSeq" id="WP_030361232.1">
    <property type="nucleotide sequence ID" value="NZ_CP021748.1"/>
</dbReference>
<gene>
    <name evidence="2" type="ORF">SMD44_05939</name>
</gene>
<dbReference type="EMBL" id="CP021748">
    <property type="protein sequence ID" value="ARX86467.1"/>
    <property type="molecule type" value="Genomic_DNA"/>
</dbReference>
<proteinExistence type="predicted"/>
<keyword evidence="3" id="KW-1185">Reference proteome</keyword>